<feature type="compositionally biased region" description="Basic and acidic residues" evidence="8">
    <location>
        <begin position="57"/>
        <end position="68"/>
    </location>
</feature>
<evidence type="ECO:0000256" key="2">
    <source>
        <dbReference type="ARBA" id="ARBA00007163"/>
    </source>
</evidence>
<dbReference type="InterPro" id="IPR046347">
    <property type="entry name" value="bZIP_sf"/>
</dbReference>
<reference evidence="10 11" key="1">
    <citation type="submission" date="2015-11" db="EMBL/GenBank/DDBJ databases">
        <title>The genome of Debaryomyces fabryi.</title>
        <authorList>
            <person name="Tafer H."/>
            <person name="Lopandic K."/>
        </authorList>
    </citation>
    <scope>NUCLEOTIDE SEQUENCE [LARGE SCALE GENOMIC DNA]</scope>
    <source>
        <strain evidence="10 11">CBS 789</strain>
    </source>
</reference>
<dbReference type="InterPro" id="IPR002112">
    <property type="entry name" value="Leuzip_Jun"/>
</dbReference>
<evidence type="ECO:0000256" key="6">
    <source>
        <dbReference type="ARBA" id="ARBA00023242"/>
    </source>
</evidence>
<keyword evidence="5" id="KW-0804">Transcription</keyword>
<dbReference type="OrthoDB" id="295274at2759"/>
<dbReference type="AlphaFoldDB" id="A0A0V1PTC5"/>
<dbReference type="Gene3D" id="1.20.5.170">
    <property type="match status" value="1"/>
</dbReference>
<accession>A0A0V1PTC5</accession>
<feature type="coiled-coil region" evidence="7">
    <location>
        <begin position="147"/>
        <end position="181"/>
    </location>
</feature>
<proteinExistence type="inferred from homology"/>
<dbReference type="GeneID" id="26841853"/>
<name>A0A0V1PTC5_9ASCO</name>
<dbReference type="PROSITE" id="PS50217">
    <property type="entry name" value="BZIP"/>
    <property type="match status" value="1"/>
</dbReference>
<sequence>QSPEQQQQQQQQQPQQQPQQQQPQQQQQQQQSPEQQQQQQQQQTQQQSPQQRYGTEISEHKESNEKLGNKRKLKNGSEKSKKQKTDPAAKTKKFKKEEPKDIDSNDSTVSPDSTANNKGNGDSKRKSFLERNRVAASKCRQRKKQLIQKMEDELAFYSSGYRELSAQVTQLRDQLVNLRGILIGHKDCPMLVSSVGGFDQLNNIIQQSNYVTQIASRSQTNVSSMPSTIPTTLNTHTGPINANQPVNLYIIPPNGQQSSSIGHSPALPLHLTQANADRTSNNSTTNPSTDTLNTSASINYPNHNQQPNNISSHHSLSDLPSAAAQTLNQQTNQPSSTGDLRTIHSMSNIAGMNNTSDKLQGMGNSGFNLRPVNSMIDLNQQHIQQSHPQQQNYGNNMVDPVAVATRNMLGLSQPQS</sequence>
<evidence type="ECO:0000259" key="9">
    <source>
        <dbReference type="PROSITE" id="PS50217"/>
    </source>
</evidence>
<dbReference type="InterPro" id="IPR004827">
    <property type="entry name" value="bZIP"/>
</dbReference>
<dbReference type="GO" id="GO:0006357">
    <property type="term" value="P:regulation of transcription by RNA polymerase II"/>
    <property type="evidence" value="ECO:0007669"/>
    <property type="project" value="UniProtKB-ARBA"/>
</dbReference>
<dbReference type="EMBL" id="LMYN01000146">
    <property type="protein sequence ID" value="KRZ99407.1"/>
    <property type="molecule type" value="Genomic_DNA"/>
</dbReference>
<feature type="compositionally biased region" description="Basic and acidic residues" evidence="8">
    <location>
        <begin position="75"/>
        <end position="103"/>
    </location>
</feature>
<feature type="compositionally biased region" description="Polar residues" evidence="8">
    <location>
        <begin position="105"/>
        <end position="120"/>
    </location>
</feature>
<evidence type="ECO:0000313" key="10">
    <source>
        <dbReference type="EMBL" id="KRZ99407.1"/>
    </source>
</evidence>
<feature type="non-terminal residue" evidence="10">
    <location>
        <position position="1"/>
    </location>
</feature>
<dbReference type="PANTHER" id="PTHR19304">
    <property type="entry name" value="CYCLIC-AMP RESPONSE ELEMENT BINDING PROTEIN"/>
    <property type="match status" value="1"/>
</dbReference>
<evidence type="ECO:0000256" key="7">
    <source>
        <dbReference type="SAM" id="Coils"/>
    </source>
</evidence>
<comment type="similarity">
    <text evidence="2">Belongs to the bZIP family.</text>
</comment>
<dbReference type="SUPFAM" id="SSF57959">
    <property type="entry name" value="Leucine zipper domain"/>
    <property type="match status" value="1"/>
</dbReference>
<protein>
    <recommendedName>
        <fullName evidence="9">BZIP domain-containing protein</fullName>
    </recommendedName>
</protein>
<comment type="caution">
    <text evidence="10">The sequence shown here is derived from an EMBL/GenBank/DDBJ whole genome shotgun (WGS) entry which is preliminary data.</text>
</comment>
<evidence type="ECO:0000256" key="5">
    <source>
        <dbReference type="ARBA" id="ARBA00023163"/>
    </source>
</evidence>
<dbReference type="RefSeq" id="XP_015465510.1">
    <property type="nucleotide sequence ID" value="XM_015613673.1"/>
</dbReference>
<feature type="compositionally biased region" description="Low complexity" evidence="8">
    <location>
        <begin position="279"/>
        <end position="295"/>
    </location>
</feature>
<feature type="compositionally biased region" description="Polar residues" evidence="8">
    <location>
        <begin position="296"/>
        <end position="314"/>
    </location>
</feature>
<feature type="compositionally biased region" description="Basic and acidic residues" evidence="8">
    <location>
        <begin position="121"/>
        <end position="133"/>
    </location>
</feature>
<dbReference type="FunFam" id="1.20.5.170:FF:000053">
    <property type="entry name" value="BZIP transcription factor AtfA"/>
    <property type="match status" value="1"/>
</dbReference>
<evidence type="ECO:0000256" key="8">
    <source>
        <dbReference type="SAM" id="MobiDB-lite"/>
    </source>
</evidence>
<keyword evidence="7" id="KW-0175">Coiled coil</keyword>
<evidence type="ECO:0000313" key="11">
    <source>
        <dbReference type="Proteomes" id="UP000054251"/>
    </source>
</evidence>
<dbReference type="Proteomes" id="UP000054251">
    <property type="component" value="Unassembled WGS sequence"/>
</dbReference>
<gene>
    <name evidence="10" type="ORF">AC631_04844</name>
</gene>
<keyword evidence="11" id="KW-1185">Reference proteome</keyword>
<keyword evidence="4" id="KW-0238">DNA-binding</keyword>
<dbReference type="GO" id="GO:0005634">
    <property type="term" value="C:nucleus"/>
    <property type="evidence" value="ECO:0007669"/>
    <property type="project" value="UniProtKB-SubCell"/>
</dbReference>
<organism evidence="10 11">
    <name type="scientific">Debaryomyces fabryi</name>
    <dbReference type="NCBI Taxonomy" id="58627"/>
    <lineage>
        <taxon>Eukaryota</taxon>
        <taxon>Fungi</taxon>
        <taxon>Dikarya</taxon>
        <taxon>Ascomycota</taxon>
        <taxon>Saccharomycotina</taxon>
        <taxon>Pichiomycetes</taxon>
        <taxon>Debaryomycetaceae</taxon>
        <taxon>Debaryomyces</taxon>
    </lineage>
</organism>
<dbReference type="InterPro" id="IPR051027">
    <property type="entry name" value="bZIP_transcription_factors"/>
</dbReference>
<dbReference type="GO" id="GO:0003677">
    <property type="term" value="F:DNA binding"/>
    <property type="evidence" value="ECO:0007669"/>
    <property type="project" value="UniProtKB-KW"/>
</dbReference>
<dbReference type="CDD" id="cd14687">
    <property type="entry name" value="bZIP_ATF2"/>
    <property type="match status" value="1"/>
</dbReference>
<evidence type="ECO:0000256" key="3">
    <source>
        <dbReference type="ARBA" id="ARBA00023015"/>
    </source>
</evidence>
<dbReference type="GO" id="GO:0003700">
    <property type="term" value="F:DNA-binding transcription factor activity"/>
    <property type="evidence" value="ECO:0007669"/>
    <property type="project" value="InterPro"/>
</dbReference>
<feature type="region of interest" description="Disordered" evidence="8">
    <location>
        <begin position="1"/>
        <end position="135"/>
    </location>
</feature>
<dbReference type="SMART" id="SM00338">
    <property type="entry name" value="BRLZ"/>
    <property type="match status" value="1"/>
</dbReference>
<feature type="domain" description="BZIP" evidence="9">
    <location>
        <begin position="122"/>
        <end position="185"/>
    </location>
</feature>
<dbReference type="Pfam" id="PF00170">
    <property type="entry name" value="bZIP_1"/>
    <property type="match status" value="1"/>
</dbReference>
<evidence type="ECO:0000256" key="1">
    <source>
        <dbReference type="ARBA" id="ARBA00004123"/>
    </source>
</evidence>
<keyword evidence="6" id="KW-0539">Nucleus</keyword>
<comment type="subcellular location">
    <subcellularLocation>
        <location evidence="1">Nucleus</location>
    </subcellularLocation>
</comment>
<feature type="compositionally biased region" description="Low complexity" evidence="8">
    <location>
        <begin position="1"/>
        <end position="51"/>
    </location>
</feature>
<feature type="region of interest" description="Disordered" evidence="8">
    <location>
        <begin position="276"/>
        <end position="316"/>
    </location>
</feature>
<evidence type="ECO:0000256" key="4">
    <source>
        <dbReference type="ARBA" id="ARBA00023125"/>
    </source>
</evidence>
<keyword evidence="3" id="KW-0805">Transcription regulation</keyword>
<dbReference type="PRINTS" id="PR00043">
    <property type="entry name" value="LEUZIPPRJUN"/>
</dbReference>